<evidence type="ECO:0000313" key="6">
    <source>
        <dbReference type="Ensembl" id="ENSSLDP00000007001.1"/>
    </source>
</evidence>
<evidence type="ECO:0000313" key="7">
    <source>
        <dbReference type="Proteomes" id="UP000261360"/>
    </source>
</evidence>
<dbReference type="Ensembl" id="ENSSLDT00000007225.1">
    <property type="protein sequence ID" value="ENSSLDP00000007001.1"/>
    <property type="gene ID" value="ENSSLDG00000005557.1"/>
</dbReference>
<dbReference type="Pfam" id="PF24518">
    <property type="entry name" value="Ig_CD22"/>
    <property type="match status" value="1"/>
</dbReference>
<dbReference type="InterPro" id="IPR056386">
    <property type="entry name" value="Ig_CD22"/>
</dbReference>
<reference evidence="6" key="1">
    <citation type="submission" date="2025-08" db="UniProtKB">
        <authorList>
            <consortium name="Ensembl"/>
        </authorList>
    </citation>
    <scope>IDENTIFICATION</scope>
</reference>
<dbReference type="GeneTree" id="ENSGT01010000222294"/>
<accession>A0A3B4WRW4</accession>
<dbReference type="SUPFAM" id="SSF48726">
    <property type="entry name" value="Immunoglobulin"/>
    <property type="match status" value="3"/>
</dbReference>
<name>A0A3B4WRW4_SERLL</name>
<dbReference type="InterPro" id="IPR003599">
    <property type="entry name" value="Ig_sub"/>
</dbReference>
<dbReference type="InterPro" id="IPR003598">
    <property type="entry name" value="Ig_sub2"/>
</dbReference>
<comment type="function">
    <text evidence="3">Most highly expressed siglec (sialic acid-binding immunoglobulin-like lectin) on B-cells that plays a role in various aspects of B-cell biology including differentiation, antigen presentation, and trafficking to bone marrow. Binds to alpha 2,6-linked sialic acid residues of surface molecules such as CD22 itself, CD45 and IgM in a cis configuration. Can also bind to ligands on other cells as an adhesion molecule in a trans configuration. Acts as an inhibitory coreceptor on the surface of B-cells and inhibits B-cell receptor induced signaling, characterized by inhibition of the calcium mobilization and cellular activation. Mechanistically, the immunoreceptor tyrosine-based inhibitory motif domain is phosphorylated by the Src kinase LYN, which in turn leads to the recruitment of the protein tyrosine phosphatase 1/PTPN6, leading to the negative regulation of BCR signaling. If this negative signaling from is of sufficient strength, apoptosis of the B-cell can be induced.</text>
</comment>
<dbReference type="InterPro" id="IPR036179">
    <property type="entry name" value="Ig-like_dom_sf"/>
</dbReference>
<feature type="domain" description="Ig-like" evidence="5">
    <location>
        <begin position="12"/>
        <end position="120"/>
    </location>
</feature>
<comment type="subunit">
    <text evidence="4">Predominantly monomer of isoform CD22-beta. Also found as heterodimer of isoform CD22-beta and a shorter isoform. Interacts with PTPN6/SHP-1, LYN, SYK, PIK3R1/PIK3R2 and PLCG1 upon phosphorylation. Interacts with GRB2, INPP5D and SHC1 upon phosphorylation. May form a complex with INPP5D/SHIP, GRB2 and SHC1.</text>
</comment>
<dbReference type="Pfam" id="PF13895">
    <property type="entry name" value="Ig_2"/>
    <property type="match status" value="1"/>
</dbReference>
<dbReference type="CDD" id="cd00096">
    <property type="entry name" value="Ig"/>
    <property type="match status" value="1"/>
</dbReference>
<dbReference type="PROSITE" id="PS50835">
    <property type="entry name" value="IG_LIKE"/>
    <property type="match status" value="3"/>
</dbReference>
<dbReference type="InterPro" id="IPR007110">
    <property type="entry name" value="Ig-like_dom"/>
</dbReference>
<evidence type="ECO:0000256" key="4">
    <source>
        <dbReference type="ARBA" id="ARBA00046458"/>
    </source>
</evidence>
<dbReference type="PANTHER" id="PTHR46013:SF4">
    <property type="entry name" value="B-CELL RECEPTOR CD22-RELATED"/>
    <property type="match status" value="1"/>
</dbReference>
<proteinExistence type="predicted"/>
<feature type="domain" description="Ig-like" evidence="5">
    <location>
        <begin position="302"/>
        <end position="390"/>
    </location>
</feature>
<dbReference type="Gene3D" id="2.60.40.10">
    <property type="entry name" value="Immunoglobulins"/>
    <property type="match status" value="3"/>
</dbReference>
<feature type="domain" description="Ig-like" evidence="5">
    <location>
        <begin position="200"/>
        <end position="291"/>
    </location>
</feature>
<dbReference type="PANTHER" id="PTHR46013">
    <property type="entry name" value="VASCULAR CELL ADHESION MOLECULE 1"/>
    <property type="match status" value="1"/>
</dbReference>
<dbReference type="SMART" id="SM00408">
    <property type="entry name" value="IGc2"/>
    <property type="match status" value="2"/>
</dbReference>
<sequence length="447" mass="50016">SLLLLPPPLPPPSSRSCRSLWLTYISAEICAVRGSTVDIRCSYRRPSTVKRRSVPVEKVLWFSDMQDEGPVDLRTDPEYTGRVKYYCDKTTCTLRIADLRESDSAEYKFKFKHKRNKRFTNSPGVTLSVIDLQVQVTRPYSLWADLFCSSSCLLPDRPSYIWYKNGQKIQDQASVSYADYFDPADGISCAVKGHEEFPSPSLIHVHIPSSRCSKASLSVSVSPSGEIVEGSSVTLSCSSDANPAANYTWYKRNVNFNPLISEAELVFRSVQSSDSGEFYCAAESELGRRTSGYIFIDVKYAPKLLSVSVSPSGEIMEGSSVNLTCSSDANPAPNYTWYKENQTLLQGPEGDIIWYIKPYRYPSVDLIKDAKYAGRVTYSCTEQSCTLMISNLKLTDSAKYGFRLMTDNLYSSRYYEPGVSLSVKGNIFICMLIISKCSTSLVFKAIM</sequence>
<evidence type="ECO:0000256" key="3">
    <source>
        <dbReference type="ARBA" id="ARBA00045430"/>
    </source>
</evidence>
<dbReference type="SMART" id="SM00409">
    <property type="entry name" value="IG"/>
    <property type="match status" value="3"/>
</dbReference>
<protein>
    <recommendedName>
        <fullName evidence="1">B-cell receptor CD22</fullName>
    </recommendedName>
    <alternativeName>
        <fullName evidence="2">Sialic acid-binding Ig-like lectin 2</fullName>
    </alternativeName>
</protein>
<reference evidence="6" key="2">
    <citation type="submission" date="2025-09" db="UniProtKB">
        <authorList>
            <consortium name="Ensembl"/>
        </authorList>
    </citation>
    <scope>IDENTIFICATION</scope>
</reference>
<dbReference type="InterPro" id="IPR013783">
    <property type="entry name" value="Ig-like_fold"/>
</dbReference>
<dbReference type="AlphaFoldDB" id="A0A3B4WRW4"/>
<evidence type="ECO:0000256" key="1">
    <source>
        <dbReference type="ARBA" id="ARBA00040106"/>
    </source>
</evidence>
<keyword evidence="7" id="KW-1185">Reference proteome</keyword>
<dbReference type="Proteomes" id="UP000261360">
    <property type="component" value="Unplaced"/>
</dbReference>
<dbReference type="Pfam" id="PF13927">
    <property type="entry name" value="Ig_3"/>
    <property type="match status" value="1"/>
</dbReference>
<evidence type="ECO:0000256" key="2">
    <source>
        <dbReference type="ARBA" id="ARBA00041781"/>
    </source>
</evidence>
<evidence type="ECO:0000259" key="5">
    <source>
        <dbReference type="PROSITE" id="PS50835"/>
    </source>
</evidence>
<organism evidence="6 7">
    <name type="scientific">Seriola lalandi dorsalis</name>
    <dbReference type="NCBI Taxonomy" id="1841481"/>
    <lineage>
        <taxon>Eukaryota</taxon>
        <taxon>Metazoa</taxon>
        <taxon>Chordata</taxon>
        <taxon>Craniata</taxon>
        <taxon>Vertebrata</taxon>
        <taxon>Euteleostomi</taxon>
        <taxon>Actinopterygii</taxon>
        <taxon>Neopterygii</taxon>
        <taxon>Teleostei</taxon>
        <taxon>Neoteleostei</taxon>
        <taxon>Acanthomorphata</taxon>
        <taxon>Carangaria</taxon>
        <taxon>Carangiformes</taxon>
        <taxon>Carangidae</taxon>
        <taxon>Seriola</taxon>
    </lineage>
</organism>